<dbReference type="Gene3D" id="1.10.10.10">
    <property type="entry name" value="Winged helix-like DNA-binding domain superfamily/Winged helix DNA-binding domain"/>
    <property type="match status" value="1"/>
</dbReference>
<dbReference type="InterPro" id="IPR036390">
    <property type="entry name" value="WH_DNA-bd_sf"/>
</dbReference>
<dbReference type="InterPro" id="IPR000524">
    <property type="entry name" value="Tscrpt_reg_HTH_GntR"/>
</dbReference>
<keyword evidence="3" id="KW-0804">Transcription</keyword>
<feature type="domain" description="HTH gntR-type" evidence="4">
    <location>
        <begin position="3"/>
        <end position="71"/>
    </location>
</feature>
<evidence type="ECO:0000259" key="4">
    <source>
        <dbReference type="PROSITE" id="PS50949"/>
    </source>
</evidence>
<dbReference type="PANTHER" id="PTHR43537:SF5">
    <property type="entry name" value="UXU OPERON TRANSCRIPTIONAL REGULATOR"/>
    <property type="match status" value="1"/>
</dbReference>
<dbReference type="InterPro" id="IPR008920">
    <property type="entry name" value="TF_FadR/GntR_C"/>
</dbReference>
<evidence type="ECO:0000256" key="3">
    <source>
        <dbReference type="ARBA" id="ARBA00023163"/>
    </source>
</evidence>
<keyword evidence="2" id="KW-0238">DNA-binding</keyword>
<evidence type="ECO:0000313" key="6">
    <source>
        <dbReference type="Proteomes" id="UP000070371"/>
    </source>
</evidence>
<sequence length="231" mass="25868">MNDQLTELATRKLRTMIDHPRWREGGKLPPEEALAKTLSISRPALRRALEIMRREERVVSRRGSGNYVQASETDAKATFIELDVSSIADVENCIRFRYGLEVAMAGEAAERATEAAIHRIETANHFLSEKITEGSQFDADFEVHICIAQATQNPYYVAAMQSLRAPMQVCYEIGRSLREVPLTDASRRVFIEHRQIIKAIASHNSKAARAAMDLHLGATMNRFLGKSDGAI</sequence>
<dbReference type="STRING" id="1579316.RC74_03495"/>
<dbReference type="InterPro" id="IPR011711">
    <property type="entry name" value="GntR_C"/>
</dbReference>
<evidence type="ECO:0000256" key="1">
    <source>
        <dbReference type="ARBA" id="ARBA00023015"/>
    </source>
</evidence>
<proteinExistence type="predicted"/>
<dbReference type="Pfam" id="PF00392">
    <property type="entry name" value="GntR"/>
    <property type="match status" value="1"/>
</dbReference>
<dbReference type="Gene3D" id="1.20.120.530">
    <property type="entry name" value="GntR ligand-binding domain-like"/>
    <property type="match status" value="1"/>
</dbReference>
<keyword evidence="1" id="KW-0805">Transcription regulation</keyword>
<evidence type="ECO:0000313" key="5">
    <source>
        <dbReference type="EMBL" id="AML50456.1"/>
    </source>
</evidence>
<dbReference type="AlphaFoldDB" id="A0A126UXT1"/>
<dbReference type="SMART" id="SM00345">
    <property type="entry name" value="HTH_GNTR"/>
    <property type="match status" value="1"/>
</dbReference>
<dbReference type="OrthoDB" id="9028214at2"/>
<dbReference type="SUPFAM" id="SSF46785">
    <property type="entry name" value="Winged helix' DNA-binding domain"/>
    <property type="match status" value="1"/>
</dbReference>
<dbReference type="PROSITE" id="PS50949">
    <property type="entry name" value="HTH_GNTR"/>
    <property type="match status" value="1"/>
</dbReference>
<keyword evidence="6" id="KW-1185">Reference proteome</keyword>
<dbReference type="SMART" id="SM00895">
    <property type="entry name" value="FCD"/>
    <property type="match status" value="1"/>
</dbReference>
<dbReference type="KEGG" id="hat:RC74_03495"/>
<dbReference type="Pfam" id="PF07729">
    <property type="entry name" value="FCD"/>
    <property type="match status" value="1"/>
</dbReference>
<dbReference type="InterPro" id="IPR036388">
    <property type="entry name" value="WH-like_DNA-bd_sf"/>
</dbReference>
<dbReference type="PANTHER" id="PTHR43537">
    <property type="entry name" value="TRANSCRIPTIONAL REGULATOR, GNTR FAMILY"/>
    <property type="match status" value="1"/>
</dbReference>
<dbReference type="Proteomes" id="UP000070371">
    <property type="component" value="Chromosome"/>
</dbReference>
<dbReference type="GO" id="GO:0003700">
    <property type="term" value="F:DNA-binding transcription factor activity"/>
    <property type="evidence" value="ECO:0007669"/>
    <property type="project" value="InterPro"/>
</dbReference>
<gene>
    <name evidence="5" type="ORF">RC74_03495</name>
</gene>
<evidence type="ECO:0000256" key="2">
    <source>
        <dbReference type="ARBA" id="ARBA00023125"/>
    </source>
</evidence>
<dbReference type="SUPFAM" id="SSF48008">
    <property type="entry name" value="GntR ligand-binding domain-like"/>
    <property type="match status" value="1"/>
</dbReference>
<dbReference type="GO" id="GO:0003677">
    <property type="term" value="F:DNA binding"/>
    <property type="evidence" value="ECO:0007669"/>
    <property type="project" value="UniProtKB-KW"/>
</dbReference>
<accession>A0A126UXT1</accession>
<dbReference type="EMBL" id="CP014327">
    <property type="protein sequence ID" value="AML50456.1"/>
    <property type="molecule type" value="Genomic_DNA"/>
</dbReference>
<reference evidence="5 6" key="1">
    <citation type="submission" date="2016-02" db="EMBL/GenBank/DDBJ databases">
        <title>Complete genome sequence of Halocynthiibacter arcticus PAMC 20958t from arctic marine sediment.</title>
        <authorList>
            <person name="Lee Y.M."/>
            <person name="Baek K."/>
            <person name="Lee H.K."/>
            <person name="Shin S.C."/>
        </authorList>
    </citation>
    <scope>NUCLEOTIDE SEQUENCE [LARGE SCALE GENOMIC DNA]</scope>
    <source>
        <strain evidence="5">PAMC 20958</strain>
    </source>
</reference>
<name>A0A126UXT1_9RHOB</name>
<organism evidence="5 6">
    <name type="scientific">Falsihalocynthiibacter arcticus</name>
    <dbReference type="NCBI Taxonomy" id="1579316"/>
    <lineage>
        <taxon>Bacteria</taxon>
        <taxon>Pseudomonadati</taxon>
        <taxon>Pseudomonadota</taxon>
        <taxon>Alphaproteobacteria</taxon>
        <taxon>Rhodobacterales</taxon>
        <taxon>Roseobacteraceae</taxon>
        <taxon>Falsihalocynthiibacter</taxon>
    </lineage>
</organism>
<protein>
    <recommendedName>
        <fullName evidence="4">HTH gntR-type domain-containing protein</fullName>
    </recommendedName>
</protein>
<dbReference type="RefSeq" id="WP_052274918.1">
    <property type="nucleotide sequence ID" value="NZ_CP014327.1"/>
</dbReference>